<dbReference type="InterPro" id="IPR052178">
    <property type="entry name" value="Sec_Metab_Biosynth_SDR"/>
</dbReference>
<dbReference type="OrthoDB" id="3819888at2759"/>
<evidence type="ECO:0000256" key="3">
    <source>
        <dbReference type="ARBA" id="ARBA00023002"/>
    </source>
</evidence>
<dbReference type="Gene3D" id="3.40.50.720">
    <property type="entry name" value="NAD(P)-binding Rossmann-like Domain"/>
    <property type="match status" value="1"/>
</dbReference>
<dbReference type="AlphaFoldDB" id="G7E1R8"/>
<proteinExistence type="inferred from homology"/>
<name>G7E1R8_MIXOS</name>
<dbReference type="GO" id="GO:0016491">
    <property type="term" value="F:oxidoreductase activity"/>
    <property type="evidence" value="ECO:0007669"/>
    <property type="project" value="UniProtKB-KW"/>
</dbReference>
<dbReference type="PROSITE" id="PS00061">
    <property type="entry name" value="ADH_SHORT"/>
    <property type="match status" value="1"/>
</dbReference>
<organism evidence="5 6">
    <name type="scientific">Mixia osmundae (strain CBS 9802 / IAM 14324 / JCM 22182 / KY 12970)</name>
    <dbReference type="NCBI Taxonomy" id="764103"/>
    <lineage>
        <taxon>Eukaryota</taxon>
        <taxon>Fungi</taxon>
        <taxon>Dikarya</taxon>
        <taxon>Basidiomycota</taxon>
        <taxon>Pucciniomycotina</taxon>
        <taxon>Mixiomycetes</taxon>
        <taxon>Mixiales</taxon>
        <taxon>Mixiaceae</taxon>
        <taxon>Mixia</taxon>
    </lineage>
</organism>
<dbReference type="InterPro" id="IPR002347">
    <property type="entry name" value="SDR_fam"/>
</dbReference>
<dbReference type="EMBL" id="BABT02000106">
    <property type="protein sequence ID" value="GAA96778.1"/>
    <property type="molecule type" value="Genomic_DNA"/>
</dbReference>
<keyword evidence="6" id="KW-1185">Reference proteome</keyword>
<dbReference type="HOGENOM" id="CLU_010194_12_1_1"/>
<dbReference type="PANTHER" id="PTHR43618">
    <property type="entry name" value="7-ALPHA-HYDROXYSTEROID DEHYDROGENASE"/>
    <property type="match status" value="1"/>
</dbReference>
<dbReference type="SUPFAM" id="SSF51735">
    <property type="entry name" value="NAD(P)-binding Rossmann-fold domains"/>
    <property type="match status" value="1"/>
</dbReference>
<evidence type="ECO:0000256" key="4">
    <source>
        <dbReference type="SAM" id="MobiDB-lite"/>
    </source>
</evidence>
<dbReference type="InterPro" id="IPR020904">
    <property type="entry name" value="Sc_DH/Rdtase_CS"/>
</dbReference>
<evidence type="ECO:0000256" key="1">
    <source>
        <dbReference type="ARBA" id="ARBA00006484"/>
    </source>
</evidence>
<sequence length="292" mass="30793">MSKSFDAANMANYSIEKLFDVNGLVCVISGGGTGIGLMLTQALAANGAKVYIVGDRGNAEDAAVEQYNGNIKGKIIAVKADMRTKDSIATLVKEIESKESYVDLVIPNAGIAGPGLDPADDDAEEQGKRLFDADYDEALNLFKTNVLGYYYLSAAFIPLLSKAPGSPQIVSITSNAAFGRTSMVGPLYSASKAASVHLAKMLSTHLSKTNIRVNTIAPGLFPAELTKGDSDSKNKSQLGDSTIGLNIPRGRPGTDLEMAHAILFLASRNQTYTNGSVVMIDGGVLTQMPSTY</sequence>
<accession>G7E1R8</accession>
<dbReference type="STRING" id="764103.G7E1R8"/>
<keyword evidence="2" id="KW-0521">NADP</keyword>
<reference evidence="5 6" key="2">
    <citation type="journal article" date="2012" name="Open Biol.">
        <title>Characteristics of nucleosomes and linker DNA regions on the genome of the basidiomycete Mixia osmundae revealed by mono- and dinucleosome mapping.</title>
        <authorList>
            <person name="Nishida H."/>
            <person name="Kondo S."/>
            <person name="Matsumoto T."/>
            <person name="Suzuki Y."/>
            <person name="Yoshikawa H."/>
            <person name="Taylor T.D."/>
            <person name="Sugiyama J."/>
        </authorList>
    </citation>
    <scope>NUCLEOTIDE SEQUENCE [LARGE SCALE GENOMIC DNA]</scope>
    <source>
        <strain evidence="6">CBS 9802 / IAM 14324 / JCM 22182 / KY 12970</strain>
    </source>
</reference>
<evidence type="ECO:0000256" key="2">
    <source>
        <dbReference type="ARBA" id="ARBA00022857"/>
    </source>
</evidence>
<dbReference type="CDD" id="cd05233">
    <property type="entry name" value="SDR_c"/>
    <property type="match status" value="1"/>
</dbReference>
<dbReference type="Pfam" id="PF13561">
    <property type="entry name" value="adh_short_C2"/>
    <property type="match status" value="1"/>
</dbReference>
<evidence type="ECO:0000313" key="5">
    <source>
        <dbReference type="EMBL" id="GAA96778.1"/>
    </source>
</evidence>
<dbReference type="PANTHER" id="PTHR43618:SF4">
    <property type="entry name" value="SHORT CHAIN DEHYDROGENASE_REDUCTASE FAMILY (AFU_ORTHOLOGUE AFUA_7G04540)"/>
    <property type="match status" value="1"/>
</dbReference>
<dbReference type="RefSeq" id="XP_014565288.1">
    <property type="nucleotide sequence ID" value="XM_014709802.1"/>
</dbReference>
<dbReference type="OMA" id="IDNGCIV"/>
<protein>
    <submittedName>
        <fullName evidence="5">Uncharacterized protein</fullName>
    </submittedName>
</protein>
<feature type="compositionally biased region" description="Polar residues" evidence="4">
    <location>
        <begin position="235"/>
        <end position="244"/>
    </location>
</feature>
<dbReference type="InParanoid" id="G7E1R8"/>
<dbReference type="PRINTS" id="PR00081">
    <property type="entry name" value="GDHRDH"/>
</dbReference>
<comment type="similarity">
    <text evidence="1">Belongs to the short-chain dehydrogenases/reductases (SDR) family.</text>
</comment>
<gene>
    <name evidence="5" type="primary">Mo03449</name>
    <name evidence="5" type="ORF">E5Q_03449</name>
</gene>
<dbReference type="Proteomes" id="UP000009131">
    <property type="component" value="Unassembled WGS sequence"/>
</dbReference>
<reference evidence="5 6" key="1">
    <citation type="journal article" date="2011" name="J. Gen. Appl. Microbiol.">
        <title>Draft genome sequencing of the enigmatic basidiomycete Mixia osmundae.</title>
        <authorList>
            <person name="Nishida H."/>
            <person name="Nagatsuka Y."/>
            <person name="Sugiyama J."/>
        </authorList>
    </citation>
    <scope>NUCLEOTIDE SEQUENCE [LARGE SCALE GENOMIC DNA]</scope>
    <source>
        <strain evidence="6">CBS 9802 / IAM 14324 / JCM 22182 / KY 12970</strain>
    </source>
</reference>
<keyword evidence="3" id="KW-0560">Oxidoreductase</keyword>
<dbReference type="eggNOG" id="KOG0725">
    <property type="taxonomic scope" value="Eukaryota"/>
</dbReference>
<feature type="region of interest" description="Disordered" evidence="4">
    <location>
        <begin position="227"/>
        <end position="249"/>
    </location>
</feature>
<dbReference type="InterPro" id="IPR036291">
    <property type="entry name" value="NAD(P)-bd_dom_sf"/>
</dbReference>
<comment type="caution">
    <text evidence="5">The sequence shown here is derived from an EMBL/GenBank/DDBJ whole genome shotgun (WGS) entry which is preliminary data.</text>
</comment>
<evidence type="ECO:0000313" key="6">
    <source>
        <dbReference type="Proteomes" id="UP000009131"/>
    </source>
</evidence>